<proteinExistence type="predicted"/>
<reference evidence="2" key="1">
    <citation type="submission" date="2025-08" db="UniProtKB">
        <authorList>
            <consortium name="RefSeq"/>
        </authorList>
    </citation>
    <scope>IDENTIFICATION</scope>
</reference>
<dbReference type="Proteomes" id="UP000694863">
    <property type="component" value="Unplaced"/>
</dbReference>
<sequence length="141" mass="15181">MKPGSSPHGRIEVRLRSQVAVQAVLTHANPTCAVCRQSCSVGLPSLQATFWDKINGPAFCGASGIPRLTVSAVFNVYGLLTVILLCLCTCAYIPSLTLNVLDRNKTGLWGVFRKCATTGVRKSPHVAVCCRVMPFSLLFTQ</sequence>
<name>A0AC55DPD3_ECHTE</name>
<protein>
    <submittedName>
        <fullName evidence="2">Protein kish-A-like</fullName>
    </submittedName>
</protein>
<evidence type="ECO:0000313" key="2">
    <source>
        <dbReference type="RefSeq" id="XP_045153610.1"/>
    </source>
</evidence>
<accession>A0AC55DPD3</accession>
<organism evidence="1 2">
    <name type="scientific">Echinops telfairi</name>
    <name type="common">Lesser hedgehog tenrec</name>
    <dbReference type="NCBI Taxonomy" id="9371"/>
    <lineage>
        <taxon>Eukaryota</taxon>
        <taxon>Metazoa</taxon>
        <taxon>Chordata</taxon>
        <taxon>Craniata</taxon>
        <taxon>Vertebrata</taxon>
        <taxon>Euteleostomi</taxon>
        <taxon>Mammalia</taxon>
        <taxon>Eutheria</taxon>
        <taxon>Afrotheria</taxon>
        <taxon>Tenrecidae</taxon>
        <taxon>Tenrecinae</taxon>
        <taxon>Echinops</taxon>
    </lineage>
</organism>
<keyword evidence="1" id="KW-1185">Reference proteome</keyword>
<evidence type="ECO:0000313" key="1">
    <source>
        <dbReference type="Proteomes" id="UP000694863"/>
    </source>
</evidence>
<gene>
    <name evidence="2" type="primary">LOC101653029</name>
</gene>
<dbReference type="RefSeq" id="XP_045153610.1">
    <property type="nucleotide sequence ID" value="XM_045297675.1"/>
</dbReference>